<dbReference type="HOGENOM" id="CLU_749921_0_0_12"/>
<evidence type="ECO:0000313" key="2">
    <source>
        <dbReference type="EMBL" id="AEF85949.1"/>
    </source>
</evidence>
<dbReference type="GO" id="GO:0035438">
    <property type="term" value="F:cyclic-di-GMP binding"/>
    <property type="evidence" value="ECO:0007669"/>
    <property type="project" value="InterPro"/>
</dbReference>
<dbReference type="eggNOG" id="COG5581">
    <property type="taxonomic scope" value="Bacteria"/>
</dbReference>
<reference evidence="2 3" key="2">
    <citation type="journal article" date="2011" name="ISME J.">
        <title>RNA-seq reveals cooperative metabolic interactions between two termite-gut spirochete species in co-culture.</title>
        <authorList>
            <person name="Rosenthal A.Z."/>
            <person name="Matson E.G."/>
            <person name="Eldar A."/>
            <person name="Leadbetter J.R."/>
        </authorList>
    </citation>
    <scope>NUCLEOTIDE SEQUENCE [LARGE SCALE GENOMIC DNA]</scope>
    <source>
        <strain evidence="3">ATCC BAA-887 / DSM 12427 / ZAS-2</strain>
    </source>
</reference>
<reference evidence="3" key="1">
    <citation type="submission" date="2009-12" db="EMBL/GenBank/DDBJ databases">
        <title>Complete sequence of Treponema primitia strain ZAS-2.</title>
        <authorList>
            <person name="Tetu S.G."/>
            <person name="Matson E."/>
            <person name="Ren Q."/>
            <person name="Seshadri R."/>
            <person name="Elbourne L."/>
            <person name="Hassan K.A."/>
            <person name="Durkin A."/>
            <person name="Radune D."/>
            <person name="Mohamoud Y."/>
            <person name="Shay R."/>
            <person name="Jin S."/>
            <person name="Zhang X."/>
            <person name="Lucey K."/>
            <person name="Ballor N.R."/>
            <person name="Ottesen E."/>
            <person name="Rosenthal R."/>
            <person name="Allen A."/>
            <person name="Leadbetter J.R."/>
            <person name="Paulsen I.T."/>
        </authorList>
    </citation>
    <scope>NUCLEOTIDE SEQUENCE [LARGE SCALE GENOMIC DNA]</scope>
    <source>
        <strain evidence="3">ATCC BAA-887 / DSM 12427 / ZAS-2</strain>
    </source>
</reference>
<feature type="domain" description="PilZ" evidence="1">
    <location>
        <begin position="214"/>
        <end position="323"/>
    </location>
</feature>
<dbReference type="AlphaFoldDB" id="F5YIY9"/>
<dbReference type="Proteomes" id="UP000009223">
    <property type="component" value="Chromosome"/>
</dbReference>
<dbReference type="Pfam" id="PF07238">
    <property type="entry name" value="PilZ"/>
    <property type="match status" value="1"/>
</dbReference>
<sequence>MVYILMALVPALAIVVFILHRPAGSSPNSRMLFYAKGKAAGFSRKEIGVLRRIAVRDEMGDQTAVFGDPELLGRCIRTLVQTMRAVGDRDPAGQDFLARLYEYRKKIELGAGQGQGITSSRQMSEGQNLRVVIGNSAMYYAKVIRSGWDYLLITRPANPKLTTAPSWLGQKLAIYFWREEDAGYVFDCEVLDEVYFKGIAAIQVSHSLSLFRTQKRKSIRAKTHKPAYLYILKGGGASTKLEAAPGLKSIVEDLSDTGCAVTIGGKANPGMRVKLQFSLNRAPLSMSGVVRSVDFTEGTNRSLLHIEADPIEQETKNAIFGEVFGVRSQDEDFISFHLAEQELRKKRD</sequence>
<evidence type="ECO:0000313" key="3">
    <source>
        <dbReference type="Proteomes" id="UP000009223"/>
    </source>
</evidence>
<gene>
    <name evidence="2" type="ordered locus">TREPR_3483</name>
</gene>
<keyword evidence="3" id="KW-1185">Reference proteome</keyword>
<name>F5YIY9_TREPZ</name>
<dbReference type="InterPro" id="IPR009875">
    <property type="entry name" value="PilZ_domain"/>
</dbReference>
<organism evidence="2 3">
    <name type="scientific">Treponema primitia (strain ATCC BAA-887 / DSM 12427 / ZAS-2)</name>
    <dbReference type="NCBI Taxonomy" id="545694"/>
    <lineage>
        <taxon>Bacteria</taxon>
        <taxon>Pseudomonadati</taxon>
        <taxon>Spirochaetota</taxon>
        <taxon>Spirochaetia</taxon>
        <taxon>Spirochaetales</taxon>
        <taxon>Treponemataceae</taxon>
        <taxon>Treponema</taxon>
    </lineage>
</organism>
<dbReference type="EMBL" id="CP001843">
    <property type="protein sequence ID" value="AEF85949.1"/>
    <property type="molecule type" value="Genomic_DNA"/>
</dbReference>
<protein>
    <submittedName>
        <fullName evidence="2">Type IV pilus assembly protein PilZ</fullName>
    </submittedName>
</protein>
<dbReference type="KEGG" id="tpi:TREPR_3483"/>
<dbReference type="STRING" id="545694.TREPR_3483"/>
<evidence type="ECO:0000259" key="1">
    <source>
        <dbReference type="Pfam" id="PF07238"/>
    </source>
</evidence>
<proteinExistence type="predicted"/>
<accession>F5YIY9</accession>